<evidence type="ECO:0000259" key="6">
    <source>
        <dbReference type="Pfam" id="PF04932"/>
    </source>
</evidence>
<dbReference type="InterPro" id="IPR021797">
    <property type="entry name" value="Wzy_C_2"/>
</dbReference>
<dbReference type="GO" id="GO:0016020">
    <property type="term" value="C:membrane"/>
    <property type="evidence" value="ECO:0007669"/>
    <property type="project" value="UniProtKB-SubCell"/>
</dbReference>
<feature type="transmembrane region" description="Helical" evidence="5">
    <location>
        <begin position="80"/>
        <end position="101"/>
    </location>
</feature>
<proteinExistence type="predicted"/>
<evidence type="ECO:0000256" key="4">
    <source>
        <dbReference type="ARBA" id="ARBA00023136"/>
    </source>
</evidence>
<evidence type="ECO:0000313" key="9">
    <source>
        <dbReference type="Proteomes" id="UP001146019"/>
    </source>
</evidence>
<dbReference type="InterPro" id="IPR051533">
    <property type="entry name" value="WaaL-like"/>
</dbReference>
<evidence type="ECO:0000256" key="5">
    <source>
        <dbReference type="SAM" id="Phobius"/>
    </source>
</evidence>
<evidence type="ECO:0000313" key="8">
    <source>
        <dbReference type="EMBL" id="MCX5468390.1"/>
    </source>
</evidence>
<feature type="transmembrane region" description="Helical" evidence="5">
    <location>
        <begin position="354"/>
        <end position="372"/>
    </location>
</feature>
<feature type="transmembrane region" description="Helical" evidence="5">
    <location>
        <begin position="58"/>
        <end position="74"/>
    </location>
</feature>
<gene>
    <name evidence="8" type="ORF">OSH00_11630</name>
</gene>
<evidence type="ECO:0000259" key="7">
    <source>
        <dbReference type="Pfam" id="PF11846"/>
    </source>
</evidence>
<feature type="domain" description="Virulence factor membrane-bound polymerase C-terminal" evidence="7">
    <location>
        <begin position="359"/>
        <end position="521"/>
    </location>
</feature>
<evidence type="ECO:0000256" key="1">
    <source>
        <dbReference type="ARBA" id="ARBA00004141"/>
    </source>
</evidence>
<keyword evidence="4 5" id="KW-0472">Membrane</keyword>
<feature type="transmembrane region" description="Helical" evidence="5">
    <location>
        <begin position="184"/>
        <end position="200"/>
    </location>
</feature>
<evidence type="ECO:0000256" key="2">
    <source>
        <dbReference type="ARBA" id="ARBA00022692"/>
    </source>
</evidence>
<dbReference type="AlphaFoldDB" id="A0A9X3DTV8"/>
<feature type="transmembrane region" description="Helical" evidence="5">
    <location>
        <begin position="233"/>
        <end position="256"/>
    </location>
</feature>
<evidence type="ECO:0000256" key="3">
    <source>
        <dbReference type="ARBA" id="ARBA00022989"/>
    </source>
</evidence>
<keyword evidence="9" id="KW-1185">Reference proteome</keyword>
<accession>A0A9X3DTV8</accession>
<dbReference type="RefSeq" id="WP_266130553.1">
    <property type="nucleotide sequence ID" value="NZ_JAPKMY010000005.1"/>
</dbReference>
<reference evidence="8" key="1">
    <citation type="submission" date="2022-11" db="EMBL/GenBank/DDBJ databases">
        <title>Biodiversity and phylogenetic relationships of bacteria.</title>
        <authorList>
            <person name="Machado R.A.R."/>
            <person name="Bhat A."/>
            <person name="Loulou A."/>
            <person name="Kallel S."/>
        </authorList>
    </citation>
    <scope>NUCLEOTIDE SEQUENCE</scope>
    <source>
        <strain evidence="8">A-IN1</strain>
    </source>
</reference>
<feature type="transmembrane region" description="Helical" evidence="5">
    <location>
        <begin position="206"/>
        <end position="221"/>
    </location>
</feature>
<comment type="caution">
    <text evidence="8">The sequence shown here is derived from an EMBL/GenBank/DDBJ whole genome shotgun (WGS) entry which is preliminary data.</text>
</comment>
<feature type="transmembrane region" description="Helical" evidence="5">
    <location>
        <begin position="113"/>
        <end position="137"/>
    </location>
</feature>
<keyword evidence="2 5" id="KW-0812">Transmembrane</keyword>
<dbReference type="Proteomes" id="UP001146019">
    <property type="component" value="Unassembled WGS sequence"/>
</dbReference>
<comment type="subcellular location">
    <subcellularLocation>
        <location evidence="1">Membrane</location>
        <topology evidence="1">Multi-pass membrane protein</topology>
    </subcellularLocation>
</comment>
<dbReference type="Pfam" id="PF11846">
    <property type="entry name" value="Wzy_C_2"/>
    <property type="match status" value="1"/>
</dbReference>
<dbReference type="EMBL" id="JAPKMY010000005">
    <property type="protein sequence ID" value="MCX5468390.1"/>
    <property type="molecule type" value="Genomic_DNA"/>
</dbReference>
<dbReference type="PANTHER" id="PTHR37422:SF13">
    <property type="entry name" value="LIPOPOLYSACCHARIDE BIOSYNTHESIS PROTEIN PA4999-RELATED"/>
    <property type="match status" value="1"/>
</dbReference>
<feature type="transmembrane region" description="Helical" evidence="5">
    <location>
        <begin position="378"/>
        <end position="395"/>
    </location>
</feature>
<name>A0A9X3DTV8_9GAMM</name>
<feature type="transmembrane region" description="Helical" evidence="5">
    <location>
        <begin position="27"/>
        <end position="46"/>
    </location>
</feature>
<dbReference type="InterPro" id="IPR007016">
    <property type="entry name" value="O-antigen_ligase-rel_domated"/>
</dbReference>
<keyword evidence="3 5" id="KW-1133">Transmembrane helix</keyword>
<feature type="domain" description="O-antigen ligase-related" evidence="6">
    <location>
        <begin position="192"/>
        <end position="331"/>
    </location>
</feature>
<dbReference type="Pfam" id="PF04932">
    <property type="entry name" value="Wzy_C"/>
    <property type="match status" value="1"/>
</dbReference>
<feature type="transmembrane region" description="Helical" evidence="5">
    <location>
        <begin position="5"/>
        <end position="21"/>
    </location>
</feature>
<organism evidence="8 9">
    <name type="scientific">Acinetobacter nematophilus</name>
    <dbReference type="NCBI Taxonomy" id="2994642"/>
    <lineage>
        <taxon>Bacteria</taxon>
        <taxon>Pseudomonadati</taxon>
        <taxon>Pseudomonadota</taxon>
        <taxon>Gammaproteobacteria</taxon>
        <taxon>Moraxellales</taxon>
        <taxon>Moraxellaceae</taxon>
        <taxon>Acinetobacter</taxon>
    </lineage>
</organism>
<protein>
    <submittedName>
        <fullName evidence="8">Wzy polymerase domain-containing protein</fullName>
    </submittedName>
</protein>
<feature type="transmembrane region" description="Helical" evidence="5">
    <location>
        <begin position="407"/>
        <end position="424"/>
    </location>
</feature>
<sequence>MKNLTLISLVIIIFFFSWMLTDHFTPWLTFGSEIAAFFSIFFLLCLQFNRNLKVPYQLIPLFIVGLIPLLQYSFGQIFFFSTALLSFLYLISFVLTVIYSFNLCITEFDRQKVMLFTSSAFVVAGLMTACMAIIQWLDFESFFPFVLELTAGRPFANFAQPNNMATALFLALLGCLYLFEKQKLPSLIVMMIALIILFAMVLSQSRTVWLGIIFCVVYWLIRNHKTSFRFNHFYAIGFTVIFVVFVLSLPLLSQIVGTSASTVMERATTGYLRLPMWTHTLISILDHPWVGYGWNQSSFSYLDALPKHDTPERYLSSHNIILDMLVWNGVIWGGLIVGYAIYWYARFYQLAKSIESIIALMMITVVLIHAMLEFPLYYAFFLLPVAVLCGIIQSEEEHGQYFKLSKAINNSIALIWLSLILLIWRDYNASITESFEAKLYEMMRLFKEKPQFDKVTPYQAQSKIFLLDQLKYDAEWIALNPFTKLEEDQIEIYRNLTLLTPSKYYLYKYAQLAAYNNGKQEDTEYCLFLIKRIYKSDINPDDLLKYNFYKDHHVSTDLKEHDL</sequence>
<feature type="transmembrane region" description="Helical" evidence="5">
    <location>
        <begin position="157"/>
        <end position="179"/>
    </location>
</feature>
<feature type="transmembrane region" description="Helical" evidence="5">
    <location>
        <begin position="320"/>
        <end position="342"/>
    </location>
</feature>
<dbReference type="PANTHER" id="PTHR37422">
    <property type="entry name" value="TEICHURONIC ACID BIOSYNTHESIS PROTEIN TUAE"/>
    <property type="match status" value="1"/>
</dbReference>